<reference evidence="2" key="1">
    <citation type="submission" date="2022-01" db="EMBL/GenBank/DDBJ databases">
        <authorList>
            <person name="King R."/>
        </authorList>
    </citation>
    <scope>NUCLEOTIDE SEQUENCE</scope>
</reference>
<dbReference type="OrthoDB" id="6355109at2759"/>
<dbReference type="EMBL" id="OU895878">
    <property type="protein sequence ID" value="CAG9803381.1"/>
    <property type="molecule type" value="Genomic_DNA"/>
</dbReference>
<feature type="signal peptide" evidence="1">
    <location>
        <begin position="1"/>
        <end position="24"/>
    </location>
</feature>
<protein>
    <submittedName>
        <fullName evidence="2">Uncharacterized protein</fullName>
    </submittedName>
</protein>
<evidence type="ECO:0000256" key="1">
    <source>
        <dbReference type="SAM" id="SignalP"/>
    </source>
</evidence>
<reference evidence="2" key="2">
    <citation type="submission" date="2022-10" db="EMBL/GenBank/DDBJ databases">
        <authorList>
            <consortium name="ENA_rothamsted_submissions"/>
            <consortium name="culmorum"/>
            <person name="King R."/>
        </authorList>
    </citation>
    <scope>NUCLEOTIDE SEQUENCE</scope>
</reference>
<gene>
    <name evidence="2" type="ORF">CHIRRI_LOCUS6281</name>
</gene>
<evidence type="ECO:0000313" key="3">
    <source>
        <dbReference type="Proteomes" id="UP001153620"/>
    </source>
</evidence>
<keyword evidence="1" id="KW-0732">Signal</keyword>
<name>A0A9N9RTW3_9DIPT</name>
<feature type="chain" id="PRO_5040184015" evidence="1">
    <location>
        <begin position="25"/>
        <end position="114"/>
    </location>
</feature>
<dbReference type="Proteomes" id="UP001153620">
    <property type="component" value="Chromosome 2"/>
</dbReference>
<proteinExistence type="predicted"/>
<organism evidence="2 3">
    <name type="scientific">Chironomus riparius</name>
    <dbReference type="NCBI Taxonomy" id="315576"/>
    <lineage>
        <taxon>Eukaryota</taxon>
        <taxon>Metazoa</taxon>
        <taxon>Ecdysozoa</taxon>
        <taxon>Arthropoda</taxon>
        <taxon>Hexapoda</taxon>
        <taxon>Insecta</taxon>
        <taxon>Pterygota</taxon>
        <taxon>Neoptera</taxon>
        <taxon>Endopterygota</taxon>
        <taxon>Diptera</taxon>
        <taxon>Nematocera</taxon>
        <taxon>Chironomoidea</taxon>
        <taxon>Chironomidae</taxon>
        <taxon>Chironominae</taxon>
        <taxon>Chironomus</taxon>
    </lineage>
</organism>
<accession>A0A9N9RTW3</accession>
<keyword evidence="3" id="KW-1185">Reference proteome</keyword>
<evidence type="ECO:0000313" key="2">
    <source>
        <dbReference type="EMBL" id="CAG9803381.1"/>
    </source>
</evidence>
<dbReference type="AlphaFoldDB" id="A0A9N9RTW3"/>
<sequence>MMQEQVVILSLFVALCAFPFITESTPVAMSSGSMPPLCEPGIIEELPVHIKKVCLALENSNQLSSALSQYIRNEAAGTTKLTSKTFYIFIEKILQDFGLLMAEFQTDMRNMRNY</sequence>